<gene>
    <name evidence="1" type="ORF">MSG28_002204</name>
</gene>
<dbReference type="EMBL" id="CM046103">
    <property type="protein sequence ID" value="KAI8427807.1"/>
    <property type="molecule type" value="Genomic_DNA"/>
</dbReference>
<proteinExistence type="predicted"/>
<organism evidence="1 2">
    <name type="scientific">Choristoneura fumiferana</name>
    <name type="common">Spruce budworm moth</name>
    <name type="synonym">Archips fumiferana</name>
    <dbReference type="NCBI Taxonomy" id="7141"/>
    <lineage>
        <taxon>Eukaryota</taxon>
        <taxon>Metazoa</taxon>
        <taxon>Ecdysozoa</taxon>
        <taxon>Arthropoda</taxon>
        <taxon>Hexapoda</taxon>
        <taxon>Insecta</taxon>
        <taxon>Pterygota</taxon>
        <taxon>Neoptera</taxon>
        <taxon>Endopterygota</taxon>
        <taxon>Lepidoptera</taxon>
        <taxon>Glossata</taxon>
        <taxon>Ditrysia</taxon>
        <taxon>Tortricoidea</taxon>
        <taxon>Tortricidae</taxon>
        <taxon>Tortricinae</taxon>
        <taxon>Choristoneura</taxon>
    </lineage>
</organism>
<evidence type="ECO:0000313" key="1">
    <source>
        <dbReference type="EMBL" id="KAI8427807.1"/>
    </source>
</evidence>
<protein>
    <submittedName>
        <fullName evidence="1">Uncharacterized protein</fullName>
    </submittedName>
</protein>
<dbReference type="Proteomes" id="UP001064048">
    <property type="component" value="Chromosome 3"/>
</dbReference>
<evidence type="ECO:0000313" key="2">
    <source>
        <dbReference type="Proteomes" id="UP001064048"/>
    </source>
</evidence>
<accession>A0ACC0JUG8</accession>
<name>A0ACC0JUG8_CHOFU</name>
<comment type="caution">
    <text evidence="1">The sequence shown here is derived from an EMBL/GenBank/DDBJ whole genome shotgun (WGS) entry which is preliminary data.</text>
</comment>
<sequence>MDIKKYTKPKLPTTQNILEDIAKIDDMAHNSTRLSSNNDILSNAYICFHNFETLRGDLSKRSELKTKLEDLNQELVIKIQQLKTKARGDISARAARASLHVYVAAVIAVLRRLLSLCSRCSFFLALSLPLPFTRFIIFHSII</sequence>
<keyword evidence="2" id="KW-1185">Reference proteome</keyword>
<reference evidence="1 2" key="1">
    <citation type="journal article" date="2022" name="Genome Biol. Evol.">
        <title>The Spruce Budworm Genome: Reconstructing the Evolutionary History of Antifreeze Proteins.</title>
        <authorList>
            <person name="Beliveau C."/>
            <person name="Gagne P."/>
            <person name="Picq S."/>
            <person name="Vernygora O."/>
            <person name="Keeling C.I."/>
            <person name="Pinkney K."/>
            <person name="Doucet D."/>
            <person name="Wen F."/>
            <person name="Johnston J.S."/>
            <person name="Maaroufi H."/>
            <person name="Boyle B."/>
            <person name="Laroche J."/>
            <person name="Dewar K."/>
            <person name="Juretic N."/>
            <person name="Blackburn G."/>
            <person name="Nisole A."/>
            <person name="Brunet B."/>
            <person name="Brandao M."/>
            <person name="Lumley L."/>
            <person name="Duan J."/>
            <person name="Quan G."/>
            <person name="Lucarotti C.J."/>
            <person name="Roe A.D."/>
            <person name="Sperling F.A.H."/>
            <person name="Levesque R.C."/>
            <person name="Cusson M."/>
        </authorList>
    </citation>
    <scope>NUCLEOTIDE SEQUENCE [LARGE SCALE GENOMIC DNA]</scope>
    <source>
        <strain evidence="1">Glfc:IPQL:Cfum</strain>
    </source>
</reference>